<gene>
    <name evidence="1" type="ORF">ETSY2_47240</name>
</gene>
<name>W4LD35_9BACT</name>
<sequence>MQHRGFPLMQTLGRKYTANGEIMEVYNQGSSAEEP</sequence>
<keyword evidence="2" id="KW-1185">Reference proteome</keyword>
<organism evidence="1 2">
    <name type="scientific">Candidatus Entotheonella gemina</name>
    <dbReference type="NCBI Taxonomy" id="1429439"/>
    <lineage>
        <taxon>Bacteria</taxon>
        <taxon>Pseudomonadati</taxon>
        <taxon>Nitrospinota/Tectimicrobiota group</taxon>
        <taxon>Candidatus Tectimicrobiota</taxon>
        <taxon>Candidatus Entotheonellia</taxon>
        <taxon>Candidatus Entotheonellales</taxon>
        <taxon>Candidatus Entotheonellaceae</taxon>
        <taxon>Candidatus Entotheonella</taxon>
    </lineage>
</organism>
<dbReference type="Proteomes" id="UP000019140">
    <property type="component" value="Unassembled WGS sequence"/>
</dbReference>
<comment type="caution">
    <text evidence="1">The sequence shown here is derived from an EMBL/GenBank/DDBJ whole genome shotgun (WGS) entry which is preliminary data.</text>
</comment>
<evidence type="ECO:0000313" key="1">
    <source>
        <dbReference type="EMBL" id="ETW95998.1"/>
    </source>
</evidence>
<dbReference type="EMBL" id="AZHX01002244">
    <property type="protein sequence ID" value="ETW95998.1"/>
    <property type="molecule type" value="Genomic_DNA"/>
</dbReference>
<accession>W4LD35</accession>
<proteinExistence type="predicted"/>
<dbReference type="AlphaFoldDB" id="W4LD35"/>
<evidence type="ECO:0000313" key="2">
    <source>
        <dbReference type="Proteomes" id="UP000019140"/>
    </source>
</evidence>
<protein>
    <submittedName>
        <fullName evidence="1">Uncharacterized protein</fullName>
    </submittedName>
</protein>
<reference evidence="1 2" key="1">
    <citation type="journal article" date="2014" name="Nature">
        <title>An environmental bacterial taxon with a large and distinct metabolic repertoire.</title>
        <authorList>
            <person name="Wilson M.C."/>
            <person name="Mori T."/>
            <person name="Ruckert C."/>
            <person name="Uria A.R."/>
            <person name="Helf M.J."/>
            <person name="Takada K."/>
            <person name="Gernert C."/>
            <person name="Steffens U.A."/>
            <person name="Heycke N."/>
            <person name="Schmitt S."/>
            <person name="Rinke C."/>
            <person name="Helfrich E.J."/>
            <person name="Brachmann A.O."/>
            <person name="Gurgui C."/>
            <person name="Wakimoto T."/>
            <person name="Kracht M."/>
            <person name="Crusemann M."/>
            <person name="Hentschel U."/>
            <person name="Abe I."/>
            <person name="Matsunaga S."/>
            <person name="Kalinowski J."/>
            <person name="Takeyama H."/>
            <person name="Piel J."/>
        </authorList>
    </citation>
    <scope>NUCLEOTIDE SEQUENCE [LARGE SCALE GENOMIC DNA]</scope>
    <source>
        <strain evidence="2">TSY2</strain>
    </source>
</reference>
<dbReference type="HOGENOM" id="CLU_3363975_0_0_7"/>